<keyword evidence="3" id="KW-1185">Reference proteome</keyword>
<keyword evidence="1" id="KW-0472">Membrane</keyword>
<dbReference type="AlphaFoldDB" id="A0A813GBU0"/>
<keyword evidence="1" id="KW-0812">Transmembrane</keyword>
<proteinExistence type="predicted"/>
<name>A0A813GBU0_POLGL</name>
<feature type="transmembrane region" description="Helical" evidence="1">
    <location>
        <begin position="195"/>
        <end position="213"/>
    </location>
</feature>
<reference evidence="2" key="1">
    <citation type="submission" date="2021-02" db="EMBL/GenBank/DDBJ databases">
        <authorList>
            <person name="Dougan E. K."/>
            <person name="Rhodes N."/>
            <person name="Thang M."/>
            <person name="Chan C."/>
        </authorList>
    </citation>
    <scope>NUCLEOTIDE SEQUENCE</scope>
</reference>
<organism evidence="2 3">
    <name type="scientific">Polarella glacialis</name>
    <name type="common">Dinoflagellate</name>
    <dbReference type="NCBI Taxonomy" id="89957"/>
    <lineage>
        <taxon>Eukaryota</taxon>
        <taxon>Sar</taxon>
        <taxon>Alveolata</taxon>
        <taxon>Dinophyceae</taxon>
        <taxon>Suessiales</taxon>
        <taxon>Suessiaceae</taxon>
        <taxon>Polarella</taxon>
    </lineage>
</organism>
<protein>
    <submittedName>
        <fullName evidence="2">Uncharacterized protein</fullName>
    </submittedName>
</protein>
<evidence type="ECO:0000313" key="2">
    <source>
        <dbReference type="EMBL" id="CAE8624284.1"/>
    </source>
</evidence>
<evidence type="ECO:0000313" key="3">
    <source>
        <dbReference type="Proteomes" id="UP000654075"/>
    </source>
</evidence>
<sequence length="230" mass="24553">MLGAEDLRYLECVLRVRGVRTVRALAILRPNERSIIVVKARDLWELLGVFTSSHQSSLNNLFSAEVLPIGAVTSSSTADVPFQPGCVGFGNNAASKNSSPDQNCFPLLAEAAAPILLIPAVPLILELPPPLHDDTNLVQSVSAALESAREIVGLLRFNECIRRLLISDQMAASSAFGAAEALAALRVPKGELNTGRFYVIVVVVVAVAVVVAGCCCCCCCCCRWCCCCWC</sequence>
<evidence type="ECO:0000256" key="1">
    <source>
        <dbReference type="SAM" id="Phobius"/>
    </source>
</evidence>
<gene>
    <name evidence="2" type="ORF">PGLA1383_LOCUS41431</name>
</gene>
<accession>A0A813GBU0</accession>
<keyword evidence="1" id="KW-1133">Transmembrane helix</keyword>
<dbReference type="EMBL" id="CAJNNV010028351">
    <property type="protein sequence ID" value="CAE8624284.1"/>
    <property type="molecule type" value="Genomic_DNA"/>
</dbReference>
<comment type="caution">
    <text evidence="2">The sequence shown here is derived from an EMBL/GenBank/DDBJ whole genome shotgun (WGS) entry which is preliminary data.</text>
</comment>
<dbReference type="Proteomes" id="UP000654075">
    <property type="component" value="Unassembled WGS sequence"/>
</dbReference>